<evidence type="ECO:0000313" key="2">
    <source>
        <dbReference type="Proteomes" id="UP001602245"/>
    </source>
</evidence>
<keyword evidence="2" id="KW-1185">Reference proteome</keyword>
<comment type="caution">
    <text evidence="1">The sequence shown here is derived from an EMBL/GenBank/DDBJ whole genome shotgun (WGS) entry which is preliminary data.</text>
</comment>
<accession>A0ABW6WBZ1</accession>
<sequence length="201" mass="22043">MGFLDRVLPGRHVPASAPRHALPVADLAGVDQQLRSSHQERHDPVEVRIPAMAPPPAPVAPRTDVTQLLGRHLGEPLTQDICREYSLSPALGAGPARSYQAPSLGVSLLADDYGTIINIFLHFHGDLGFTPYPGPIPGRGGTIPKRSSLWVALGRPDQSTDPNRDRVNEYGASDQWRFPTFTMHALYALDNEDLLRLTLRH</sequence>
<evidence type="ECO:0000313" key="1">
    <source>
        <dbReference type="EMBL" id="MFF5290831.1"/>
    </source>
</evidence>
<name>A0ABW6WBZ1_9ACTN</name>
<organism evidence="1 2">
    <name type="scientific">Paractinoplanes globisporus</name>
    <dbReference type="NCBI Taxonomy" id="113565"/>
    <lineage>
        <taxon>Bacteria</taxon>
        <taxon>Bacillati</taxon>
        <taxon>Actinomycetota</taxon>
        <taxon>Actinomycetes</taxon>
        <taxon>Micromonosporales</taxon>
        <taxon>Micromonosporaceae</taxon>
        <taxon>Paractinoplanes</taxon>
    </lineage>
</organism>
<proteinExistence type="predicted"/>
<reference evidence="1 2" key="1">
    <citation type="submission" date="2024-10" db="EMBL/GenBank/DDBJ databases">
        <title>The Natural Products Discovery Center: Release of the First 8490 Sequenced Strains for Exploring Actinobacteria Biosynthetic Diversity.</title>
        <authorList>
            <person name="Kalkreuter E."/>
            <person name="Kautsar S.A."/>
            <person name="Yang D."/>
            <person name="Bader C.D."/>
            <person name="Teijaro C.N."/>
            <person name="Fluegel L."/>
            <person name="Davis C.M."/>
            <person name="Simpson J.R."/>
            <person name="Lauterbach L."/>
            <person name="Steele A.D."/>
            <person name="Gui C."/>
            <person name="Meng S."/>
            <person name="Li G."/>
            <person name="Viehrig K."/>
            <person name="Ye F."/>
            <person name="Su P."/>
            <person name="Kiefer A.F."/>
            <person name="Nichols A."/>
            <person name="Cepeda A.J."/>
            <person name="Yan W."/>
            <person name="Fan B."/>
            <person name="Jiang Y."/>
            <person name="Adhikari A."/>
            <person name="Zheng C.-J."/>
            <person name="Schuster L."/>
            <person name="Cowan T.M."/>
            <person name="Smanski M.J."/>
            <person name="Chevrette M.G."/>
            <person name="De Carvalho L.P.S."/>
            <person name="Shen B."/>
        </authorList>
    </citation>
    <scope>NUCLEOTIDE SEQUENCE [LARGE SCALE GENOMIC DNA]</scope>
    <source>
        <strain evidence="1 2">NPDC000087</strain>
    </source>
</reference>
<gene>
    <name evidence="1" type="ORF">ACFY35_15405</name>
</gene>
<dbReference type="Proteomes" id="UP001602245">
    <property type="component" value="Unassembled WGS sequence"/>
</dbReference>
<dbReference type="RefSeq" id="WP_157295462.1">
    <property type="nucleotide sequence ID" value="NZ_JBIAZU010000002.1"/>
</dbReference>
<dbReference type="EMBL" id="JBIAZU010000002">
    <property type="protein sequence ID" value="MFF5290831.1"/>
    <property type="molecule type" value="Genomic_DNA"/>
</dbReference>
<protein>
    <submittedName>
        <fullName evidence="1">Uncharacterized protein</fullName>
    </submittedName>
</protein>